<dbReference type="GO" id="GO:0097621">
    <property type="term" value="F:monoamine oxidase activity"/>
    <property type="evidence" value="ECO:0007669"/>
    <property type="project" value="UniProtKB-EC"/>
</dbReference>
<dbReference type="PANTHER" id="PTHR10742:SF410">
    <property type="entry name" value="LYSINE-SPECIFIC HISTONE DEMETHYLASE 2"/>
    <property type="match status" value="1"/>
</dbReference>
<dbReference type="InterPro" id="IPR036188">
    <property type="entry name" value="FAD/NAD-bd_sf"/>
</dbReference>
<organism evidence="2 3">
    <name type="scientific">Clostridium punense</name>
    <dbReference type="NCBI Taxonomy" id="1054297"/>
    <lineage>
        <taxon>Bacteria</taxon>
        <taxon>Bacillati</taxon>
        <taxon>Bacillota</taxon>
        <taxon>Clostridia</taxon>
        <taxon>Eubacteriales</taxon>
        <taxon>Clostridiaceae</taxon>
        <taxon>Clostridium</taxon>
    </lineage>
</organism>
<dbReference type="PANTHER" id="PTHR10742">
    <property type="entry name" value="FLAVIN MONOAMINE OXIDASE"/>
    <property type="match status" value="1"/>
</dbReference>
<dbReference type="PRINTS" id="PR00419">
    <property type="entry name" value="ADXRDTASE"/>
</dbReference>
<dbReference type="EC" id="1.4.3.4" evidence="2"/>
<keyword evidence="3" id="KW-1185">Reference proteome</keyword>
<dbReference type="InterPro" id="IPR050281">
    <property type="entry name" value="Flavin_monoamine_oxidase"/>
</dbReference>
<sequence length="571" mass="64760">MESMNRQTVPYQVDNPTDEDRYEQLRYVLTAGRRPEDFDNIISSLSPPEDIREICNSNCGRAVKVAVIGGGAAGLSAAFELKKIGCDITVFEANDRLGGRVYTYPIYEGYNVDLGAERIPVSHETSWHYINLFKLNTRPFATSNVNGLYYIREARARKEASGLSVMENIYPKFDLPPEEARLPWRQLSGKLYDKYILGLSPEIRKELIQVKESYSDEVVQMDRMSYKAGYQSVGLSKNAIFMISYLSTLDVEFFNLSLAEMMDKVYSADFSQTYYIEGGAQRIIESFYNALINENLQVFEGIQMQELGKVNIRLSTAVDGIYQENNREKVTLKCRGRETKKVTLEEFDYVVCAIPFTSLRRVEIKPTFSITKMQAINELNYESSQKTFLFLKDRFWEQGNAEERIIGGSSGTDLPILNTIYPSDHAMPVEGSPGAWTLRPGTSPNSPGSLLASYNWGQDAEIIGNEANNLRIRDISRQVEEVHGLDPGYIRNRLLSWVTMFWSNAQYIWAGGCFGKPQDRTLFSYAITLPEMNNRVYFAGEHVSQKHVWIQGALQSGMLAANSIARAITKR</sequence>
<feature type="domain" description="Amine oxidase" evidence="1">
    <location>
        <begin position="73"/>
        <end position="564"/>
    </location>
</feature>
<evidence type="ECO:0000313" key="3">
    <source>
        <dbReference type="Proteomes" id="UP001519308"/>
    </source>
</evidence>
<dbReference type="InterPro" id="IPR002937">
    <property type="entry name" value="Amino_oxidase"/>
</dbReference>
<evidence type="ECO:0000313" key="2">
    <source>
        <dbReference type="EMBL" id="MBP2021320.1"/>
    </source>
</evidence>
<dbReference type="Pfam" id="PF01593">
    <property type="entry name" value="Amino_oxidase"/>
    <property type="match status" value="1"/>
</dbReference>
<dbReference type="Gene3D" id="3.50.50.60">
    <property type="entry name" value="FAD/NAD(P)-binding domain"/>
    <property type="match status" value="1"/>
</dbReference>
<dbReference type="EMBL" id="JAGGLL010000006">
    <property type="protein sequence ID" value="MBP2021320.1"/>
    <property type="molecule type" value="Genomic_DNA"/>
</dbReference>
<dbReference type="RefSeq" id="WP_209649397.1">
    <property type="nucleotide sequence ID" value="NZ_JAGGLL010000006.1"/>
</dbReference>
<dbReference type="SUPFAM" id="SSF54373">
    <property type="entry name" value="FAD-linked reductases, C-terminal domain"/>
    <property type="match status" value="1"/>
</dbReference>
<evidence type="ECO:0000259" key="1">
    <source>
        <dbReference type="Pfam" id="PF01593"/>
    </source>
</evidence>
<protein>
    <submittedName>
        <fullName evidence="2">Monoamine oxidase</fullName>
        <ecNumber evidence="2">1.4.3.4</ecNumber>
    </submittedName>
</protein>
<proteinExistence type="predicted"/>
<gene>
    <name evidence="2" type="ORF">J2Z44_001111</name>
</gene>
<dbReference type="Gene3D" id="1.10.10.1620">
    <property type="match status" value="1"/>
</dbReference>
<accession>A0ABS4K0K8</accession>
<keyword evidence="2" id="KW-0560">Oxidoreductase</keyword>
<comment type="caution">
    <text evidence="2">The sequence shown here is derived from an EMBL/GenBank/DDBJ whole genome shotgun (WGS) entry which is preliminary data.</text>
</comment>
<name>A0ABS4K0K8_9CLOT</name>
<reference evidence="2 3" key="1">
    <citation type="submission" date="2021-03" db="EMBL/GenBank/DDBJ databases">
        <title>Genomic Encyclopedia of Type Strains, Phase IV (KMG-IV): sequencing the most valuable type-strain genomes for metagenomic binning, comparative biology and taxonomic classification.</title>
        <authorList>
            <person name="Goeker M."/>
        </authorList>
    </citation>
    <scope>NUCLEOTIDE SEQUENCE [LARGE SCALE GENOMIC DNA]</scope>
    <source>
        <strain evidence="2 3">DSM 28650</strain>
    </source>
</reference>
<dbReference type="Gene3D" id="3.90.660.10">
    <property type="match status" value="2"/>
</dbReference>
<dbReference type="Proteomes" id="UP001519308">
    <property type="component" value="Unassembled WGS sequence"/>
</dbReference>
<dbReference type="SUPFAM" id="SSF51905">
    <property type="entry name" value="FAD/NAD(P)-binding domain"/>
    <property type="match status" value="1"/>
</dbReference>